<evidence type="ECO:0000256" key="1">
    <source>
        <dbReference type="ARBA" id="ARBA00004651"/>
    </source>
</evidence>
<proteinExistence type="predicted"/>
<keyword evidence="2" id="KW-1003">Cell membrane</keyword>
<evidence type="ECO:0000256" key="4">
    <source>
        <dbReference type="ARBA" id="ARBA00022989"/>
    </source>
</evidence>
<dbReference type="EMBL" id="PNIO01000045">
    <property type="protein sequence ID" value="PMP70206.1"/>
    <property type="molecule type" value="Genomic_DNA"/>
</dbReference>
<feature type="transmembrane region" description="Helical" evidence="6">
    <location>
        <begin position="342"/>
        <end position="360"/>
    </location>
</feature>
<feature type="transmembrane region" description="Helical" evidence="6">
    <location>
        <begin position="169"/>
        <end position="190"/>
    </location>
</feature>
<keyword evidence="5 6" id="KW-0472">Membrane</keyword>
<feature type="transmembrane region" description="Helical" evidence="6">
    <location>
        <begin position="315"/>
        <end position="335"/>
    </location>
</feature>
<evidence type="ECO:0008006" key="9">
    <source>
        <dbReference type="Google" id="ProtNLM"/>
    </source>
</evidence>
<dbReference type="InterPro" id="IPR002797">
    <property type="entry name" value="Polysacc_synth"/>
</dbReference>
<protein>
    <recommendedName>
        <fullName evidence="9">Polysaccharide biosynthesis protein</fullName>
    </recommendedName>
</protein>
<feature type="transmembrane region" description="Helical" evidence="6">
    <location>
        <begin position="202"/>
        <end position="222"/>
    </location>
</feature>
<feature type="transmembrane region" description="Helical" evidence="6">
    <location>
        <begin position="138"/>
        <end position="163"/>
    </location>
</feature>
<evidence type="ECO:0000256" key="6">
    <source>
        <dbReference type="SAM" id="Phobius"/>
    </source>
</evidence>
<feature type="transmembrane region" description="Helical" evidence="6">
    <location>
        <begin position="272"/>
        <end position="295"/>
    </location>
</feature>
<dbReference type="InterPro" id="IPR050833">
    <property type="entry name" value="Poly_Biosynth_Transport"/>
</dbReference>
<evidence type="ECO:0000256" key="3">
    <source>
        <dbReference type="ARBA" id="ARBA00022692"/>
    </source>
</evidence>
<keyword evidence="4 6" id="KW-1133">Transmembrane helix</keyword>
<dbReference type="PANTHER" id="PTHR30250:SF26">
    <property type="entry name" value="PSMA PROTEIN"/>
    <property type="match status" value="1"/>
</dbReference>
<evidence type="ECO:0000256" key="5">
    <source>
        <dbReference type="ARBA" id="ARBA00023136"/>
    </source>
</evidence>
<organism evidence="7 8">
    <name type="scientific">Thermodesulfovibrio aggregans</name>
    <dbReference type="NCBI Taxonomy" id="86166"/>
    <lineage>
        <taxon>Bacteria</taxon>
        <taxon>Pseudomonadati</taxon>
        <taxon>Nitrospirota</taxon>
        <taxon>Thermodesulfovibrionia</taxon>
        <taxon>Thermodesulfovibrionales</taxon>
        <taxon>Thermodesulfovibrionaceae</taxon>
        <taxon>Thermodesulfovibrio</taxon>
    </lineage>
</organism>
<dbReference type="AlphaFoldDB" id="A0A2J6WIJ6"/>
<keyword evidence="3 6" id="KW-0812">Transmembrane</keyword>
<comment type="subcellular location">
    <subcellularLocation>
        <location evidence="1">Cell membrane</location>
        <topology evidence="1">Multi-pass membrane protein</topology>
    </subcellularLocation>
</comment>
<feature type="transmembrane region" description="Helical" evidence="6">
    <location>
        <begin position="366"/>
        <end position="383"/>
    </location>
</feature>
<feature type="transmembrane region" description="Helical" evidence="6">
    <location>
        <begin position="234"/>
        <end position="260"/>
    </location>
</feature>
<comment type="caution">
    <text evidence="7">The sequence shown here is derived from an EMBL/GenBank/DDBJ whole genome shotgun (WGS) entry which is preliminary data.</text>
</comment>
<name>A0A2J6WIJ6_9BACT</name>
<feature type="transmembrane region" description="Helical" evidence="6">
    <location>
        <begin position="38"/>
        <end position="58"/>
    </location>
</feature>
<evidence type="ECO:0000313" key="7">
    <source>
        <dbReference type="EMBL" id="PMP70206.1"/>
    </source>
</evidence>
<gene>
    <name evidence="7" type="ORF">C0186_05240</name>
</gene>
<sequence>MFKDISSVTLAFVYVNILGYVFHSAVSRSLGPAVYGEFMVLYSFMLTVGNITVLLGTVSIKTIIENYQSRFNFFNSLRLMGFVIGAVFALLVCAFSSYLKDFLHVTEYYYFFIIALAWLGMSLVAVERSFLQATGKFPLFAFSTAMELTLRLIAALVAIYVGLKVDGVLFSTVVGAFAVLIILLIINGNLTVKRAQLNIKKMLIIALYASPIGFFIYADNIFIKRILDEHTAGIYSAVSIVGKVLVWFILTILGVYFPKFVEAKKSAFFKKLVFHMLAIVIVSEVMAQIACLLIGKPLFLLLFGTKFEPALKFLPIYFIALLPLLFNIVFISMAVALERYFYMIYAHLFLFYAGFLMFPLRSISDYLAYIFCINAFFVLLYLLRFKKELK</sequence>
<feature type="transmembrane region" description="Helical" evidence="6">
    <location>
        <begin position="109"/>
        <end position="126"/>
    </location>
</feature>
<evidence type="ECO:0000256" key="2">
    <source>
        <dbReference type="ARBA" id="ARBA00022475"/>
    </source>
</evidence>
<evidence type="ECO:0000313" key="8">
    <source>
        <dbReference type="Proteomes" id="UP000242288"/>
    </source>
</evidence>
<feature type="transmembrane region" description="Helical" evidence="6">
    <location>
        <begin position="79"/>
        <end position="97"/>
    </location>
</feature>
<accession>A0A2J6WIJ6</accession>
<feature type="transmembrane region" description="Helical" evidence="6">
    <location>
        <begin position="7"/>
        <end position="26"/>
    </location>
</feature>
<dbReference type="Proteomes" id="UP000242288">
    <property type="component" value="Unassembled WGS sequence"/>
</dbReference>
<dbReference type="PANTHER" id="PTHR30250">
    <property type="entry name" value="PST FAMILY PREDICTED COLANIC ACID TRANSPORTER"/>
    <property type="match status" value="1"/>
</dbReference>
<reference evidence="7 8" key="1">
    <citation type="submission" date="2018-01" db="EMBL/GenBank/DDBJ databases">
        <title>Metagenomic assembled genomes from two thermal pools in the Uzon Caldera, Kamchatka, Russia.</title>
        <authorList>
            <person name="Wilkins L."/>
            <person name="Ettinger C."/>
        </authorList>
    </citation>
    <scope>NUCLEOTIDE SEQUENCE [LARGE SCALE GENOMIC DNA]</scope>
    <source>
        <strain evidence="7">ZAV-04</strain>
    </source>
</reference>
<dbReference type="Pfam" id="PF01943">
    <property type="entry name" value="Polysacc_synt"/>
    <property type="match status" value="1"/>
</dbReference>
<dbReference type="GO" id="GO:0005886">
    <property type="term" value="C:plasma membrane"/>
    <property type="evidence" value="ECO:0007669"/>
    <property type="project" value="UniProtKB-SubCell"/>
</dbReference>